<evidence type="ECO:0000256" key="4">
    <source>
        <dbReference type="SAM" id="SignalP"/>
    </source>
</evidence>
<keyword evidence="6" id="KW-1185">Reference proteome</keyword>
<dbReference type="InterPro" id="IPR036770">
    <property type="entry name" value="Ankyrin_rpt-contain_sf"/>
</dbReference>
<organism evidence="5 6">
    <name type="scientific">Pseudotamlana carrageenivorans</name>
    <dbReference type="NCBI Taxonomy" id="2069432"/>
    <lineage>
        <taxon>Bacteria</taxon>
        <taxon>Pseudomonadati</taxon>
        <taxon>Bacteroidota</taxon>
        <taxon>Flavobacteriia</taxon>
        <taxon>Flavobacteriales</taxon>
        <taxon>Flavobacteriaceae</taxon>
        <taxon>Pseudotamlana</taxon>
    </lineage>
</organism>
<dbReference type="PROSITE" id="PS50088">
    <property type="entry name" value="ANK_REPEAT"/>
    <property type="match status" value="1"/>
</dbReference>
<reference evidence="6" key="1">
    <citation type="submission" date="2018-01" db="EMBL/GenBank/DDBJ databases">
        <title>Complete genome of Tamlana sp. UJ94.</title>
        <authorList>
            <person name="Jung J."/>
            <person name="Chung D."/>
            <person name="Bae S.S."/>
            <person name="Baek K."/>
        </authorList>
    </citation>
    <scope>NUCLEOTIDE SEQUENCE [LARGE SCALE GENOMIC DNA]</scope>
    <source>
        <strain evidence="6">UJ94</strain>
    </source>
</reference>
<feature type="repeat" description="ANK" evidence="3">
    <location>
        <begin position="69"/>
        <end position="101"/>
    </location>
</feature>
<feature type="chain" id="PRO_5014430224" evidence="4">
    <location>
        <begin position="22"/>
        <end position="133"/>
    </location>
</feature>
<dbReference type="Gene3D" id="1.25.40.20">
    <property type="entry name" value="Ankyrin repeat-containing domain"/>
    <property type="match status" value="1"/>
</dbReference>
<dbReference type="KEGG" id="taj:C1A40_02650"/>
<dbReference type="EMBL" id="CP025938">
    <property type="protein sequence ID" value="AUS04437.1"/>
    <property type="molecule type" value="Genomic_DNA"/>
</dbReference>
<evidence type="ECO:0000313" key="6">
    <source>
        <dbReference type="Proteomes" id="UP000236592"/>
    </source>
</evidence>
<dbReference type="Pfam" id="PF12796">
    <property type="entry name" value="Ank_2"/>
    <property type="match status" value="1"/>
</dbReference>
<dbReference type="SUPFAM" id="SSF48403">
    <property type="entry name" value="Ankyrin repeat"/>
    <property type="match status" value="1"/>
</dbReference>
<dbReference type="InterPro" id="IPR002110">
    <property type="entry name" value="Ankyrin_rpt"/>
</dbReference>
<gene>
    <name evidence="5" type="ORF">C1A40_02650</name>
</gene>
<evidence type="ECO:0000256" key="2">
    <source>
        <dbReference type="ARBA" id="ARBA00023043"/>
    </source>
</evidence>
<dbReference type="OrthoDB" id="1374157at2"/>
<evidence type="ECO:0000313" key="5">
    <source>
        <dbReference type="EMBL" id="AUS04437.1"/>
    </source>
</evidence>
<dbReference type="PROSITE" id="PS50297">
    <property type="entry name" value="ANK_REP_REGION"/>
    <property type="match status" value="1"/>
</dbReference>
<accession>A0A2I7SEW5</accession>
<sequence length="133" mass="14658">MKKSIIISAIALSFSIGGAHATTEPLHLKNNRVEAYFKVNSFCVSIALGDYETVKKLIDRGANVNAKSHGMTPAMYAAKYNRVEILQLLIENGAKLKTKCDKGKTASEYAELHGAHDTKAVIEEHLESKKRKK</sequence>
<proteinExistence type="predicted"/>
<dbReference type="Proteomes" id="UP000236592">
    <property type="component" value="Chromosome"/>
</dbReference>
<evidence type="ECO:0000256" key="3">
    <source>
        <dbReference type="PROSITE-ProRule" id="PRU00023"/>
    </source>
</evidence>
<dbReference type="PANTHER" id="PTHR24171">
    <property type="entry name" value="ANKYRIN REPEAT DOMAIN-CONTAINING PROTEIN 39-RELATED"/>
    <property type="match status" value="1"/>
</dbReference>
<dbReference type="SMART" id="SM00248">
    <property type="entry name" value="ANK"/>
    <property type="match status" value="2"/>
</dbReference>
<name>A0A2I7SEW5_9FLAO</name>
<evidence type="ECO:0000256" key="1">
    <source>
        <dbReference type="ARBA" id="ARBA00022737"/>
    </source>
</evidence>
<feature type="signal peptide" evidence="4">
    <location>
        <begin position="1"/>
        <end position="21"/>
    </location>
</feature>
<dbReference type="RefSeq" id="WP_102994547.1">
    <property type="nucleotide sequence ID" value="NZ_CP025938.1"/>
</dbReference>
<keyword evidence="2 3" id="KW-0040">ANK repeat</keyword>
<keyword evidence="1" id="KW-0677">Repeat</keyword>
<keyword evidence="4" id="KW-0732">Signal</keyword>
<dbReference type="AlphaFoldDB" id="A0A2I7SEW5"/>
<protein>
    <submittedName>
        <fullName evidence="5">Uncharacterized protein</fullName>
    </submittedName>
</protein>